<dbReference type="GO" id="GO:0005737">
    <property type="term" value="C:cytoplasm"/>
    <property type="evidence" value="ECO:0007669"/>
    <property type="project" value="TreeGrafter"/>
</dbReference>
<protein>
    <recommendedName>
        <fullName evidence="5">HpcH/HpaI aldolase/citrate lyase domain-containing protein</fullName>
    </recommendedName>
</protein>
<name>A0A6N7YP92_9PSEU</name>
<dbReference type="OrthoDB" id="3353438at2"/>
<dbReference type="InterPro" id="IPR005000">
    <property type="entry name" value="Aldolase/citrate-lyase_domain"/>
</dbReference>
<keyword evidence="7" id="KW-1185">Reference proteome</keyword>
<sequence length="155" mass="17170">MRYPPAGFRSNGQVRRSYPSHRDSDEDVVCVVMIETVVGWKNADAIAAVPGVDVLILGPVDLALSMGWPVDTAGDQPHTLEAVHRLVEVAERHGKVADTFGFNEAHVQAVLERGMRWVTYNDFLYVADRQQYQSGNVASWKNRFTAVPGAEGEYP</sequence>
<evidence type="ECO:0000256" key="2">
    <source>
        <dbReference type="ARBA" id="ARBA00022723"/>
    </source>
</evidence>
<dbReference type="GO" id="GO:0046872">
    <property type="term" value="F:metal ion binding"/>
    <property type="evidence" value="ECO:0007669"/>
    <property type="project" value="UniProtKB-KW"/>
</dbReference>
<organism evidence="6 7">
    <name type="scientific">Amycolatopsis pithecellobii</name>
    <dbReference type="NCBI Taxonomy" id="664692"/>
    <lineage>
        <taxon>Bacteria</taxon>
        <taxon>Bacillati</taxon>
        <taxon>Actinomycetota</taxon>
        <taxon>Actinomycetes</taxon>
        <taxon>Pseudonocardiales</taxon>
        <taxon>Pseudonocardiaceae</taxon>
        <taxon>Amycolatopsis</taxon>
    </lineage>
</organism>
<dbReference type="InterPro" id="IPR040442">
    <property type="entry name" value="Pyrv_kinase-like_dom_sf"/>
</dbReference>
<evidence type="ECO:0000313" key="6">
    <source>
        <dbReference type="EMBL" id="MTD53832.1"/>
    </source>
</evidence>
<comment type="caution">
    <text evidence="6">The sequence shown here is derived from an EMBL/GenBank/DDBJ whole genome shotgun (WGS) entry which is preliminary data.</text>
</comment>
<evidence type="ECO:0000313" key="7">
    <source>
        <dbReference type="Proteomes" id="UP000440096"/>
    </source>
</evidence>
<dbReference type="PANTHER" id="PTHR30502:SF0">
    <property type="entry name" value="PHOSPHOENOLPYRUVATE CARBOXYLASE FAMILY PROTEIN"/>
    <property type="match status" value="1"/>
</dbReference>
<accession>A0A6N7YP92</accession>
<keyword evidence="2" id="KW-0479">Metal-binding</keyword>
<dbReference type="GO" id="GO:0016832">
    <property type="term" value="F:aldehyde-lyase activity"/>
    <property type="evidence" value="ECO:0007669"/>
    <property type="project" value="TreeGrafter"/>
</dbReference>
<dbReference type="SUPFAM" id="SSF51621">
    <property type="entry name" value="Phosphoenolpyruvate/pyruvate domain"/>
    <property type="match status" value="1"/>
</dbReference>
<dbReference type="InterPro" id="IPR015813">
    <property type="entry name" value="Pyrv/PenolPyrv_kinase-like_dom"/>
</dbReference>
<dbReference type="PANTHER" id="PTHR30502">
    <property type="entry name" value="2-KETO-3-DEOXY-L-RHAMNONATE ALDOLASE"/>
    <property type="match status" value="1"/>
</dbReference>
<keyword evidence="3" id="KW-0456">Lyase</keyword>
<feature type="region of interest" description="Disordered" evidence="4">
    <location>
        <begin position="1"/>
        <end position="21"/>
    </location>
</feature>
<dbReference type="InterPro" id="IPR050251">
    <property type="entry name" value="HpcH-HpaI_aldolase"/>
</dbReference>
<dbReference type="EMBL" id="WMBA01000008">
    <property type="protein sequence ID" value="MTD53832.1"/>
    <property type="molecule type" value="Genomic_DNA"/>
</dbReference>
<dbReference type="RefSeq" id="WP_154756080.1">
    <property type="nucleotide sequence ID" value="NZ_WMBA01000008.1"/>
</dbReference>
<dbReference type="Pfam" id="PF03328">
    <property type="entry name" value="HpcH_HpaI"/>
    <property type="match status" value="1"/>
</dbReference>
<gene>
    <name evidence="6" type="ORF">GKO32_07525</name>
</gene>
<evidence type="ECO:0000256" key="4">
    <source>
        <dbReference type="SAM" id="MobiDB-lite"/>
    </source>
</evidence>
<comment type="similarity">
    <text evidence="1">Belongs to the HpcH/HpaI aldolase family.</text>
</comment>
<dbReference type="Gene3D" id="3.20.20.60">
    <property type="entry name" value="Phosphoenolpyruvate-binding domains"/>
    <property type="match status" value="1"/>
</dbReference>
<feature type="domain" description="HpcH/HpaI aldolase/citrate lyase" evidence="5">
    <location>
        <begin position="2"/>
        <end position="117"/>
    </location>
</feature>
<evidence type="ECO:0000256" key="1">
    <source>
        <dbReference type="ARBA" id="ARBA00005568"/>
    </source>
</evidence>
<dbReference type="Proteomes" id="UP000440096">
    <property type="component" value="Unassembled WGS sequence"/>
</dbReference>
<reference evidence="6 7" key="1">
    <citation type="submission" date="2019-11" db="EMBL/GenBank/DDBJ databases">
        <title>Draft genome of Amycolatopsis RM579.</title>
        <authorList>
            <person name="Duangmal K."/>
            <person name="Mingma R."/>
        </authorList>
    </citation>
    <scope>NUCLEOTIDE SEQUENCE [LARGE SCALE GENOMIC DNA]</scope>
    <source>
        <strain evidence="6 7">RM579</strain>
    </source>
</reference>
<proteinExistence type="inferred from homology"/>
<evidence type="ECO:0000256" key="3">
    <source>
        <dbReference type="ARBA" id="ARBA00023239"/>
    </source>
</evidence>
<dbReference type="AlphaFoldDB" id="A0A6N7YP92"/>
<evidence type="ECO:0000259" key="5">
    <source>
        <dbReference type="Pfam" id="PF03328"/>
    </source>
</evidence>